<dbReference type="InterPro" id="IPR022793">
    <property type="entry name" value="Rrn10"/>
</dbReference>
<dbReference type="Proteomes" id="UP000094801">
    <property type="component" value="Unassembled WGS sequence"/>
</dbReference>
<accession>A0A1E4STV5</accession>
<evidence type="ECO:0000313" key="1">
    <source>
        <dbReference type="EMBL" id="ODV82943.1"/>
    </source>
</evidence>
<name>A0A1E4STV5_9ASCO</name>
<dbReference type="PANTHER" id="PTHR28054">
    <property type="entry name" value="RNA POLYMERASE I-SPECIFIC TRANSCRIPTION INITIATION FACTOR RRN10"/>
    <property type="match status" value="1"/>
</dbReference>
<gene>
    <name evidence="1" type="ORF">CANARDRAFT_204099</name>
</gene>
<dbReference type="PANTHER" id="PTHR28054:SF1">
    <property type="entry name" value="RNA POLYMERASE I-SPECIFIC TRANSCRIPTION INITIATION FACTOR RRN10"/>
    <property type="match status" value="1"/>
</dbReference>
<sequence length="254" mass="29846">MNIELNRDYLQKLNIYQSSNGEYTLDRSATYKPIDKNDLNPIINLNDDSIPKVRSDYQKLNNNNYKIPIGLSYKGSIISPDILLGIGMNVAVNRLKYLNRHDVWRITGCKLPNSQLLVAIHYYIMNRIIKLKGKLQCDKYTKFMDESALIAIGTLIESYIEDLIHEQDGFKPYIEINKSISLKELRKLKRKDGSLSRLIKRRNEAQRLKMRLEPVAEDVAESPLKQYIMRRTSELRHRRKMINVVKQRAWRSDY</sequence>
<reference evidence="2" key="1">
    <citation type="submission" date="2016-04" db="EMBL/GenBank/DDBJ databases">
        <title>Comparative genomics of biotechnologically important yeasts.</title>
        <authorList>
            <consortium name="DOE Joint Genome Institute"/>
            <person name="Riley R."/>
            <person name="Haridas S."/>
            <person name="Wolfe K.H."/>
            <person name="Lopes M.R."/>
            <person name="Hittinger C.T."/>
            <person name="Goker M."/>
            <person name="Salamov A."/>
            <person name="Wisecaver J."/>
            <person name="Long T.M."/>
            <person name="Aerts A.L."/>
            <person name="Barry K."/>
            <person name="Choi C."/>
            <person name="Clum A."/>
            <person name="Coughlan A.Y."/>
            <person name="Deshpande S."/>
            <person name="Douglass A.P."/>
            <person name="Hanson S.J."/>
            <person name="Klenk H.-P."/>
            <person name="Labutti K."/>
            <person name="Lapidus A."/>
            <person name="Lindquist E."/>
            <person name="Lipzen A."/>
            <person name="Meier-Kolthoff J.P."/>
            <person name="Ohm R.A."/>
            <person name="Otillar R.P."/>
            <person name="Pangilinan J."/>
            <person name="Peng Y."/>
            <person name="Rokas A."/>
            <person name="Rosa C.A."/>
            <person name="Scheuner C."/>
            <person name="Sibirny A.A."/>
            <person name="Slot J.C."/>
            <person name="Stielow J.B."/>
            <person name="Sun H."/>
            <person name="Kurtzman C.P."/>
            <person name="Blackwell M."/>
            <person name="Grigoriev I.V."/>
            <person name="Jeffries T.W."/>
        </authorList>
    </citation>
    <scope>NUCLEOTIDE SEQUENCE [LARGE SCALE GENOMIC DNA]</scope>
    <source>
        <strain evidence="2">NRRL YB-2248</strain>
    </source>
</reference>
<dbReference type="OrthoDB" id="2565191at2759"/>
<dbReference type="AlphaFoldDB" id="A0A1E4STV5"/>
<dbReference type="EMBL" id="KV453870">
    <property type="protein sequence ID" value="ODV82943.1"/>
    <property type="molecule type" value="Genomic_DNA"/>
</dbReference>
<evidence type="ECO:0000313" key="2">
    <source>
        <dbReference type="Proteomes" id="UP000094801"/>
    </source>
</evidence>
<dbReference type="GO" id="GO:0006360">
    <property type="term" value="P:transcription by RNA polymerase I"/>
    <property type="evidence" value="ECO:0007669"/>
    <property type="project" value="InterPro"/>
</dbReference>
<proteinExistence type="predicted"/>
<organism evidence="1 2">
    <name type="scientific">[Candida] arabinofermentans NRRL YB-2248</name>
    <dbReference type="NCBI Taxonomy" id="983967"/>
    <lineage>
        <taxon>Eukaryota</taxon>
        <taxon>Fungi</taxon>
        <taxon>Dikarya</taxon>
        <taxon>Ascomycota</taxon>
        <taxon>Saccharomycotina</taxon>
        <taxon>Pichiomycetes</taxon>
        <taxon>Pichiales</taxon>
        <taxon>Pichiaceae</taxon>
        <taxon>Ogataea</taxon>
        <taxon>Ogataea/Candida clade</taxon>
    </lineage>
</organism>
<protein>
    <submittedName>
        <fullName evidence="1">Uncharacterized protein</fullName>
    </submittedName>
</protein>
<keyword evidence="2" id="KW-1185">Reference proteome</keyword>